<evidence type="ECO:0000313" key="1">
    <source>
        <dbReference type="EMBL" id="RHZ54796.1"/>
    </source>
</evidence>
<dbReference type="EMBL" id="PQFF01000374">
    <property type="protein sequence ID" value="RHZ54796.1"/>
    <property type="molecule type" value="Genomic_DNA"/>
</dbReference>
<protein>
    <submittedName>
        <fullName evidence="1">Uncharacterized protein</fullName>
    </submittedName>
</protein>
<dbReference type="AlphaFoldDB" id="A0A397GZH0"/>
<organism evidence="1 2">
    <name type="scientific">Diversispora epigaea</name>
    <dbReference type="NCBI Taxonomy" id="1348612"/>
    <lineage>
        <taxon>Eukaryota</taxon>
        <taxon>Fungi</taxon>
        <taxon>Fungi incertae sedis</taxon>
        <taxon>Mucoromycota</taxon>
        <taxon>Glomeromycotina</taxon>
        <taxon>Glomeromycetes</taxon>
        <taxon>Diversisporales</taxon>
        <taxon>Diversisporaceae</taxon>
        <taxon>Diversispora</taxon>
    </lineage>
</organism>
<keyword evidence="2" id="KW-1185">Reference proteome</keyword>
<reference evidence="1 2" key="1">
    <citation type="submission" date="2018-08" db="EMBL/GenBank/DDBJ databases">
        <title>Genome and evolution of the arbuscular mycorrhizal fungus Diversispora epigaea (formerly Glomus versiforme) and its bacterial endosymbionts.</title>
        <authorList>
            <person name="Sun X."/>
            <person name="Fei Z."/>
            <person name="Harrison M."/>
        </authorList>
    </citation>
    <scope>NUCLEOTIDE SEQUENCE [LARGE SCALE GENOMIC DNA]</scope>
    <source>
        <strain evidence="1 2">IT104</strain>
    </source>
</reference>
<comment type="caution">
    <text evidence="1">The sequence shown here is derived from an EMBL/GenBank/DDBJ whole genome shotgun (WGS) entry which is preliminary data.</text>
</comment>
<dbReference type="Proteomes" id="UP000266861">
    <property type="component" value="Unassembled WGS sequence"/>
</dbReference>
<sequence length="92" mass="10655">MYKRAGREEGIQDSSLICVIFSFNIREILHLTRDKLLHKVPILSISSIQIKRHVGLIKCLSIYKAFKIMTTFLLLLLPPPTKISQKLCHTFF</sequence>
<evidence type="ECO:0000313" key="2">
    <source>
        <dbReference type="Proteomes" id="UP000266861"/>
    </source>
</evidence>
<gene>
    <name evidence="1" type="ORF">Glove_423g68</name>
</gene>
<name>A0A397GZH0_9GLOM</name>
<accession>A0A397GZH0</accession>
<proteinExistence type="predicted"/>